<proteinExistence type="predicted"/>
<feature type="domain" description="Multidrug resistance protein MdtA-like barrel-sandwich hybrid" evidence="7">
    <location>
        <begin position="55"/>
        <end position="261"/>
    </location>
</feature>
<feature type="transmembrane region" description="Helical" evidence="6">
    <location>
        <begin position="12"/>
        <end position="35"/>
    </location>
</feature>
<name>A0A1W1EE81_9ZZZZ</name>
<dbReference type="Pfam" id="PF25917">
    <property type="entry name" value="BSH_RND"/>
    <property type="match status" value="1"/>
</dbReference>
<dbReference type="PANTHER" id="PTHR30386">
    <property type="entry name" value="MEMBRANE FUSION SUBUNIT OF EMRAB-TOLC MULTIDRUG EFFLUX PUMP"/>
    <property type="match status" value="1"/>
</dbReference>
<evidence type="ECO:0000259" key="7">
    <source>
        <dbReference type="Pfam" id="PF25917"/>
    </source>
</evidence>
<sequence>MRKRKHPYSTRLNPLWTIFFILCVVIIPFFTWASYARLDQISHARGQVIAAAKTQDIQSAIDGVVEKIFVHEGDQIKNGQILVQLEESKVKAAYEDTKAKVAALEATLARLRAEVYEKPLVFDKKLEMYPNFIENQKALFTRRQRALHDDIKALKESLALAKEELNLNIPLLKSGDIGATEIIRLKRQIADIKGKITNANNKYFKESQADMTKAEEELTTKEQELKDREITLERTTIEAPMDALVNNIIITTKGARVRSGDIIMELVPFGDTLIIEAKMSPSDVSFVKKGQMAAVKLDAYDYSIYGIFHGKVKYISPDALEENGKDGVKYYFRVLISMEKTELIAKNGKKIYLTPGMTTQVDIVTGNRSVLTYLTKPIIKTFSESLHER</sequence>
<evidence type="ECO:0000259" key="8">
    <source>
        <dbReference type="Pfam" id="PF26002"/>
    </source>
</evidence>
<accession>A0A1W1EE81</accession>
<evidence type="ECO:0000256" key="6">
    <source>
        <dbReference type="SAM" id="Phobius"/>
    </source>
</evidence>
<feature type="domain" description="AprE-like beta-barrel" evidence="8">
    <location>
        <begin position="273"/>
        <end position="366"/>
    </location>
</feature>
<evidence type="ECO:0000256" key="1">
    <source>
        <dbReference type="ARBA" id="ARBA00004167"/>
    </source>
</evidence>
<dbReference type="EMBL" id="FPKX01000047">
    <property type="protein sequence ID" value="SFZ98355.1"/>
    <property type="molecule type" value="Genomic_DNA"/>
</dbReference>
<keyword evidence="2 6" id="KW-0812">Transmembrane</keyword>
<dbReference type="SUPFAM" id="SSF111369">
    <property type="entry name" value="HlyD-like secretion proteins"/>
    <property type="match status" value="1"/>
</dbReference>
<evidence type="ECO:0000256" key="3">
    <source>
        <dbReference type="ARBA" id="ARBA00022989"/>
    </source>
</evidence>
<dbReference type="Gene3D" id="2.40.50.100">
    <property type="match status" value="1"/>
</dbReference>
<dbReference type="InterPro" id="IPR058625">
    <property type="entry name" value="MdtA-like_BSH"/>
</dbReference>
<evidence type="ECO:0000256" key="2">
    <source>
        <dbReference type="ARBA" id="ARBA00022692"/>
    </source>
</evidence>
<dbReference type="InterPro" id="IPR058982">
    <property type="entry name" value="Beta-barrel_AprE"/>
</dbReference>
<keyword evidence="3 6" id="KW-1133">Transmembrane helix</keyword>
<comment type="subcellular location">
    <subcellularLocation>
        <location evidence="1">Membrane</location>
        <topology evidence="1">Single-pass membrane protein</topology>
    </subcellularLocation>
</comment>
<keyword evidence="4 6" id="KW-0472">Membrane</keyword>
<dbReference type="Gene3D" id="1.10.287.470">
    <property type="entry name" value="Helix hairpin bin"/>
    <property type="match status" value="1"/>
</dbReference>
<dbReference type="Gene3D" id="2.40.30.170">
    <property type="match status" value="1"/>
</dbReference>
<organism evidence="9">
    <name type="scientific">hydrothermal vent metagenome</name>
    <dbReference type="NCBI Taxonomy" id="652676"/>
    <lineage>
        <taxon>unclassified sequences</taxon>
        <taxon>metagenomes</taxon>
        <taxon>ecological metagenomes</taxon>
    </lineage>
</organism>
<dbReference type="Pfam" id="PF26002">
    <property type="entry name" value="Beta-barrel_AprE"/>
    <property type="match status" value="1"/>
</dbReference>
<dbReference type="PRINTS" id="PR01490">
    <property type="entry name" value="RTXTOXIND"/>
</dbReference>
<gene>
    <name evidence="9" type="ORF">MNB_SV-5-13</name>
</gene>
<protein>
    <submittedName>
        <fullName evidence="9">Type I secretion system, membrane fusion protein LapC</fullName>
    </submittedName>
</protein>
<dbReference type="GO" id="GO:0016020">
    <property type="term" value="C:membrane"/>
    <property type="evidence" value="ECO:0007669"/>
    <property type="project" value="UniProtKB-SubCell"/>
</dbReference>
<feature type="coiled-coil region" evidence="5">
    <location>
        <begin position="144"/>
        <end position="231"/>
    </location>
</feature>
<evidence type="ECO:0000256" key="4">
    <source>
        <dbReference type="ARBA" id="ARBA00023136"/>
    </source>
</evidence>
<dbReference type="PANTHER" id="PTHR30386:SF26">
    <property type="entry name" value="TRANSPORT PROTEIN COMB"/>
    <property type="match status" value="1"/>
</dbReference>
<dbReference type="InterPro" id="IPR050739">
    <property type="entry name" value="MFP"/>
</dbReference>
<evidence type="ECO:0000256" key="5">
    <source>
        <dbReference type="SAM" id="Coils"/>
    </source>
</evidence>
<dbReference type="AlphaFoldDB" id="A0A1W1EE81"/>
<keyword evidence="5" id="KW-0175">Coiled coil</keyword>
<evidence type="ECO:0000313" key="9">
    <source>
        <dbReference type="EMBL" id="SFZ98355.1"/>
    </source>
</evidence>
<reference evidence="9" key="1">
    <citation type="submission" date="2016-10" db="EMBL/GenBank/DDBJ databases">
        <authorList>
            <person name="de Groot N.N."/>
        </authorList>
    </citation>
    <scope>NUCLEOTIDE SEQUENCE</scope>
</reference>